<dbReference type="InterPro" id="IPR013429">
    <property type="entry name" value="Regulatory_FmdB_Zinc_ribbon"/>
</dbReference>
<reference evidence="3" key="1">
    <citation type="submission" date="2019-09" db="EMBL/GenBank/DDBJ databases">
        <title>Characterisation of the sponge microbiome using genome-centric metagenomics.</title>
        <authorList>
            <person name="Engelberts J.P."/>
            <person name="Robbins S.J."/>
            <person name="De Goeij J.M."/>
            <person name="Aranda M."/>
            <person name="Bell S.C."/>
            <person name="Webster N.S."/>
        </authorList>
    </citation>
    <scope>NUCLEOTIDE SEQUENCE</scope>
    <source>
        <strain evidence="3">SB0662_bin_9</strain>
    </source>
</reference>
<protein>
    <recommendedName>
        <fullName evidence="2">Putative regulatory protein FmdB zinc ribbon domain-containing protein</fullName>
    </recommendedName>
</protein>
<dbReference type="NCBIfam" id="TIGR02605">
    <property type="entry name" value="CxxC_CxxC_SSSS"/>
    <property type="match status" value="1"/>
</dbReference>
<evidence type="ECO:0000313" key="3">
    <source>
        <dbReference type="EMBL" id="MYD89204.1"/>
    </source>
</evidence>
<organism evidence="3">
    <name type="scientific">Caldilineaceae bacterium SB0662_bin_9</name>
    <dbReference type="NCBI Taxonomy" id="2605258"/>
    <lineage>
        <taxon>Bacteria</taxon>
        <taxon>Bacillati</taxon>
        <taxon>Chloroflexota</taxon>
        <taxon>Caldilineae</taxon>
        <taxon>Caldilineales</taxon>
        <taxon>Caldilineaceae</taxon>
    </lineage>
</organism>
<sequence length="94" mass="10053">MPVYEYTCPVCSIRFAHLWKTMAAASAGNNPACPECCHPDTKRVVSQLAVLDSIGGLTPGEVNQVKAAEERAASFTPREHIDQLRAGRAPSEGA</sequence>
<gene>
    <name evidence="3" type="ORF">F4Y08_02530</name>
</gene>
<proteinExistence type="predicted"/>
<feature type="region of interest" description="Disordered" evidence="1">
    <location>
        <begin position="69"/>
        <end position="94"/>
    </location>
</feature>
<feature type="domain" description="Putative regulatory protein FmdB zinc ribbon" evidence="2">
    <location>
        <begin position="1"/>
        <end position="46"/>
    </location>
</feature>
<evidence type="ECO:0000256" key="1">
    <source>
        <dbReference type="SAM" id="MobiDB-lite"/>
    </source>
</evidence>
<feature type="compositionally biased region" description="Basic and acidic residues" evidence="1">
    <location>
        <begin position="69"/>
        <end position="85"/>
    </location>
</feature>
<dbReference type="AlphaFoldDB" id="A0A6B1DRW8"/>
<dbReference type="SMART" id="SM00834">
    <property type="entry name" value="CxxC_CXXC_SSSS"/>
    <property type="match status" value="1"/>
</dbReference>
<evidence type="ECO:0000259" key="2">
    <source>
        <dbReference type="SMART" id="SM00834"/>
    </source>
</evidence>
<dbReference type="EMBL" id="VXPY01000013">
    <property type="protein sequence ID" value="MYD89204.1"/>
    <property type="molecule type" value="Genomic_DNA"/>
</dbReference>
<comment type="caution">
    <text evidence="3">The sequence shown here is derived from an EMBL/GenBank/DDBJ whole genome shotgun (WGS) entry which is preliminary data.</text>
</comment>
<name>A0A6B1DRW8_9CHLR</name>
<accession>A0A6B1DRW8</accession>